<dbReference type="InterPro" id="IPR001905">
    <property type="entry name" value="Ammonium_transpt"/>
</dbReference>
<feature type="compositionally biased region" description="Basic and acidic residues" evidence="9">
    <location>
        <begin position="479"/>
        <end position="500"/>
    </location>
</feature>
<evidence type="ECO:0000256" key="6">
    <source>
        <dbReference type="ARBA" id="ARBA00023136"/>
    </source>
</evidence>
<feature type="transmembrane region" description="Helical" evidence="8">
    <location>
        <begin position="186"/>
        <end position="205"/>
    </location>
</feature>
<keyword evidence="7 8" id="KW-0924">Ammonia transport</keyword>
<evidence type="ECO:0000256" key="4">
    <source>
        <dbReference type="ARBA" id="ARBA00022692"/>
    </source>
</evidence>
<accession>B9A1Q8</accession>
<evidence type="ECO:0000256" key="7">
    <source>
        <dbReference type="ARBA" id="ARBA00023177"/>
    </source>
</evidence>
<dbReference type="Gene3D" id="1.10.3430.10">
    <property type="entry name" value="Ammonium transporter AmtB like domains"/>
    <property type="match status" value="1"/>
</dbReference>
<feature type="transmembrane region" description="Helical" evidence="8">
    <location>
        <begin position="277"/>
        <end position="295"/>
    </location>
</feature>
<dbReference type="NCBIfam" id="TIGR00836">
    <property type="entry name" value="amt"/>
    <property type="match status" value="1"/>
</dbReference>
<evidence type="ECO:0000256" key="1">
    <source>
        <dbReference type="ARBA" id="ARBA00004141"/>
    </source>
</evidence>
<evidence type="ECO:0000256" key="5">
    <source>
        <dbReference type="ARBA" id="ARBA00022989"/>
    </source>
</evidence>
<reference evidence="11" key="2">
    <citation type="journal article" date="2009" name="Mycol. Res.">
        <title>Genomic structure of the A mating-type locus in a bipolar basidiomycete, Pholiota nameko.</title>
        <authorList>
            <person name="Yi R."/>
            <person name="Tachikawa T."/>
            <person name="Ishikawa M."/>
            <person name="Mukaiyama H."/>
            <person name="Bao D."/>
            <person name="Aimi T."/>
        </authorList>
    </citation>
    <scope>NUCLEOTIDE SEQUENCE</scope>
    <source>
        <strain evidence="11">NGW19-6</strain>
    </source>
</reference>
<comment type="subcellular location">
    <subcellularLocation>
        <location evidence="8">Cell membrane</location>
        <topology evidence="8">Multi-pass membrane protein</topology>
    </subcellularLocation>
    <subcellularLocation>
        <location evidence="1">Membrane</location>
        <topology evidence="1">Multi-pass membrane protein</topology>
    </subcellularLocation>
</comment>
<evidence type="ECO:0000256" key="8">
    <source>
        <dbReference type="RuleBase" id="RU362002"/>
    </source>
</evidence>
<comment type="similarity">
    <text evidence="2 8">Belongs to the ammonia transporter channel (TC 1.A.11.2) family.</text>
</comment>
<dbReference type="SUPFAM" id="SSF111352">
    <property type="entry name" value="Ammonium transporter"/>
    <property type="match status" value="1"/>
</dbReference>
<feature type="transmembrane region" description="Helical" evidence="8">
    <location>
        <begin position="380"/>
        <end position="402"/>
    </location>
</feature>
<feature type="transmembrane region" description="Helical" evidence="8">
    <location>
        <begin position="340"/>
        <end position="360"/>
    </location>
</feature>
<feature type="transmembrane region" description="Helical" evidence="8">
    <location>
        <begin position="249"/>
        <end position="270"/>
    </location>
</feature>
<evidence type="ECO:0000313" key="11">
    <source>
        <dbReference type="EMBL" id="BAH22597.1"/>
    </source>
</evidence>
<feature type="transmembrane region" description="Helical" evidence="8">
    <location>
        <begin position="57"/>
        <end position="75"/>
    </location>
</feature>
<feature type="transmembrane region" description="Helical" evidence="8">
    <location>
        <begin position="143"/>
        <end position="166"/>
    </location>
</feature>
<evidence type="ECO:0000256" key="9">
    <source>
        <dbReference type="SAM" id="MobiDB-lite"/>
    </source>
</evidence>
<keyword evidence="3 8" id="KW-0813">Transport</keyword>
<dbReference type="EMBL" id="AB435542">
    <property type="protein sequence ID" value="BAH22597.1"/>
    <property type="molecule type" value="Genomic_DNA"/>
</dbReference>
<dbReference type="AlphaFoldDB" id="B9A1Q8"/>
<feature type="domain" description="Ammonium transporter AmtB-like" evidence="10">
    <location>
        <begin position="25"/>
        <end position="433"/>
    </location>
</feature>
<sequence>MDTRDVLNTSSGRIVASTYDRADLAFIAVAGAMVFFMVPGLAFLYSGLSRRKSALSLIWAVAASNAIVIFQWYFWGYSLAFSSTATNGFIGNLKNFGLMGVEDDPAPGTPLIPEILYSFFQMEFTCVTAGILMGGLAERGRVLPAMVFIFCWVTIVYCPLACWIWSTHGWAFKWGALDFAGKFLRGGPVEIGSGVAGLAYSWVLGRRNERELLNFRPHNVSLVGLGTFILWFGWLGFNGGSAFGANLRAFFAIWNTMVAAAFGGMVWCLLDFRIERRWSMVGFCSGTIAGLVAATPSSGYVRPWGSVVIGILAGGICNFATKVKLIMGIDDALDLFAEHAVGGIVGLIMNAFFASGTITGMDDVNVGVLGGWVDHNWKQLYIQIAYVAATCAYTFVMTAIVAKSIDMIPGLHLRSTPEGELVGMDEVEIGEFATDYIELRRDVADCSTFGFSRGPQFKAGDAMEERHAQNTALNGNGAAHHETDSSDDSSRLDTITEKPENGTVTHA</sequence>
<evidence type="ECO:0000256" key="3">
    <source>
        <dbReference type="ARBA" id="ARBA00022448"/>
    </source>
</evidence>
<proteinExistence type="inferred from homology"/>
<keyword evidence="4 8" id="KW-0812">Transmembrane</keyword>
<evidence type="ECO:0000259" key="10">
    <source>
        <dbReference type="Pfam" id="PF00909"/>
    </source>
</evidence>
<protein>
    <recommendedName>
        <fullName evidence="8">Ammonium transporter</fullName>
    </recommendedName>
</protein>
<gene>
    <name evidence="11" type="primary">amtp</name>
</gene>
<feature type="transmembrane region" description="Helical" evidence="8">
    <location>
        <begin position="24"/>
        <end position="45"/>
    </location>
</feature>
<dbReference type="PANTHER" id="PTHR43029:SF4">
    <property type="entry name" value="AMMONIUM TRANSPORTER MEP1-RELATED"/>
    <property type="match status" value="1"/>
</dbReference>
<dbReference type="InterPro" id="IPR029020">
    <property type="entry name" value="Ammonium/urea_transptr"/>
</dbReference>
<keyword evidence="5 8" id="KW-1133">Transmembrane helix</keyword>
<feature type="transmembrane region" description="Helical" evidence="8">
    <location>
        <begin position="115"/>
        <end position="136"/>
    </location>
</feature>
<dbReference type="InterPro" id="IPR024041">
    <property type="entry name" value="NH4_transpt_AmtB-like_dom"/>
</dbReference>
<feature type="transmembrane region" description="Helical" evidence="8">
    <location>
        <begin position="217"/>
        <end position="237"/>
    </location>
</feature>
<keyword evidence="6 8" id="KW-0472">Membrane</keyword>
<reference evidence="11" key="1">
    <citation type="journal article" date="2005" name="Curr. Genet.">
        <title>Identification and linkage mapping of the genes for the putative homeodomain protein (hox1) and the putative pheromone receptor protein homologue (rcb1) in a bipolar basidiomycete, Pholiota nameko.</title>
        <authorList>
            <person name="Aimi T."/>
            <person name="Yoshida R."/>
            <person name="Ishikawa M."/>
            <person name="Bao D."/>
            <person name="Kitamoto Y."/>
        </authorList>
    </citation>
    <scope>NUCLEOTIDE SEQUENCE</scope>
    <source>
        <strain evidence="11">NGW19-6</strain>
    </source>
</reference>
<dbReference type="Pfam" id="PF00909">
    <property type="entry name" value="Ammonium_transp"/>
    <property type="match status" value="1"/>
</dbReference>
<organism evidence="11">
    <name type="scientific">Pholiota microspora</name>
    <name type="common">White-rot fungus</name>
    <name type="synonym">Pholiota nameko</name>
    <dbReference type="NCBI Taxonomy" id="1538424"/>
    <lineage>
        <taxon>Eukaryota</taxon>
        <taxon>Fungi</taxon>
        <taxon>Dikarya</taxon>
        <taxon>Basidiomycota</taxon>
        <taxon>Agaricomycotina</taxon>
        <taxon>Agaricomycetes</taxon>
        <taxon>Agaricomycetidae</taxon>
        <taxon>Agaricales</taxon>
        <taxon>Agaricineae</taxon>
        <taxon>Strophariaceae</taxon>
        <taxon>Pholiota</taxon>
    </lineage>
</organism>
<dbReference type="GO" id="GO:0005886">
    <property type="term" value="C:plasma membrane"/>
    <property type="evidence" value="ECO:0007669"/>
    <property type="project" value="UniProtKB-SubCell"/>
</dbReference>
<name>B9A1Q8_PHOMI</name>
<evidence type="ECO:0000256" key="2">
    <source>
        <dbReference type="ARBA" id="ARBA00005887"/>
    </source>
</evidence>
<feature type="region of interest" description="Disordered" evidence="9">
    <location>
        <begin position="474"/>
        <end position="507"/>
    </location>
</feature>
<dbReference type="PANTHER" id="PTHR43029">
    <property type="entry name" value="AMMONIUM TRANSPORTER MEP2"/>
    <property type="match status" value="1"/>
</dbReference>
<feature type="transmembrane region" description="Helical" evidence="8">
    <location>
        <begin position="301"/>
        <end position="320"/>
    </location>
</feature>
<dbReference type="GO" id="GO:0008519">
    <property type="term" value="F:ammonium channel activity"/>
    <property type="evidence" value="ECO:0007669"/>
    <property type="project" value="InterPro"/>
</dbReference>
<dbReference type="FunFam" id="1.10.3430.10:FF:000003">
    <property type="entry name" value="Ammonium transporter"/>
    <property type="match status" value="1"/>
</dbReference>